<gene>
    <name evidence="2" type="ORF">GON03_02380</name>
</gene>
<dbReference type="RefSeq" id="WP_157340113.1">
    <property type="nucleotide sequence ID" value="NZ_WSEK01000004.1"/>
</dbReference>
<feature type="transmembrane region" description="Helical" evidence="1">
    <location>
        <begin position="7"/>
        <end position="28"/>
    </location>
</feature>
<evidence type="ECO:0000313" key="3">
    <source>
        <dbReference type="Proteomes" id="UP000473525"/>
    </source>
</evidence>
<dbReference type="Proteomes" id="UP000473525">
    <property type="component" value="Unassembled WGS sequence"/>
</dbReference>
<name>A0A6L6XLP8_9ACTN</name>
<evidence type="ECO:0000256" key="1">
    <source>
        <dbReference type="SAM" id="Phobius"/>
    </source>
</evidence>
<reference evidence="2 3" key="1">
    <citation type="submission" date="2019-12" db="EMBL/GenBank/DDBJ databases">
        <authorList>
            <person name="Huq M.A."/>
        </authorList>
    </citation>
    <scope>NUCLEOTIDE SEQUENCE [LARGE SCALE GENOMIC DNA]</scope>
    <source>
        <strain evidence="2 3">MAH-18</strain>
    </source>
</reference>
<feature type="transmembrane region" description="Helical" evidence="1">
    <location>
        <begin position="100"/>
        <end position="120"/>
    </location>
</feature>
<keyword evidence="1" id="KW-0472">Membrane</keyword>
<feature type="transmembrane region" description="Helical" evidence="1">
    <location>
        <begin position="40"/>
        <end position="60"/>
    </location>
</feature>
<feature type="transmembrane region" description="Helical" evidence="1">
    <location>
        <begin position="127"/>
        <end position="148"/>
    </location>
</feature>
<proteinExistence type="predicted"/>
<feature type="transmembrane region" description="Helical" evidence="1">
    <location>
        <begin position="67"/>
        <end position="88"/>
    </location>
</feature>
<comment type="caution">
    <text evidence="2">The sequence shown here is derived from an EMBL/GenBank/DDBJ whole genome shotgun (WGS) entry which is preliminary data.</text>
</comment>
<dbReference type="EMBL" id="WSEK01000004">
    <property type="protein sequence ID" value="MVQ48010.1"/>
    <property type="molecule type" value="Genomic_DNA"/>
</dbReference>
<sequence length="228" mass="23325">MRDLRRLVSTVVIVCFSVAALLGIAALLGGGSFGETEARVLGTTLVIGLQSVAALCYLALAGHRYAAVGLAGGASSLVASGIALWATWGDGVPDGAWRTFGVAVTVAASLAQASLLIALVRRRSLRAALAATLLAIAAVALMVIYPIVAEPELDDGYWRLLGVLAILDVLGTVVLMALGLFRGRQPEAAAPATLAAPVQARLVATARDLGTTPSQLVSDALDAFVARR</sequence>
<dbReference type="AlphaFoldDB" id="A0A6L6XLP8"/>
<feature type="transmembrane region" description="Helical" evidence="1">
    <location>
        <begin position="160"/>
        <end position="181"/>
    </location>
</feature>
<protein>
    <submittedName>
        <fullName evidence="2">Uncharacterized protein</fullName>
    </submittedName>
</protein>
<accession>A0A6L6XLP8</accession>
<keyword evidence="3" id="KW-1185">Reference proteome</keyword>
<keyword evidence="1" id="KW-1133">Transmembrane helix</keyword>
<organism evidence="2 3">
    <name type="scientific">Nocardioides agri</name>
    <dbReference type="NCBI Taxonomy" id="2682843"/>
    <lineage>
        <taxon>Bacteria</taxon>
        <taxon>Bacillati</taxon>
        <taxon>Actinomycetota</taxon>
        <taxon>Actinomycetes</taxon>
        <taxon>Propionibacteriales</taxon>
        <taxon>Nocardioidaceae</taxon>
        <taxon>Nocardioides</taxon>
    </lineage>
</organism>
<evidence type="ECO:0000313" key="2">
    <source>
        <dbReference type="EMBL" id="MVQ48010.1"/>
    </source>
</evidence>
<keyword evidence="1" id="KW-0812">Transmembrane</keyword>